<evidence type="ECO:0000256" key="2">
    <source>
        <dbReference type="ARBA" id="ARBA00022676"/>
    </source>
</evidence>
<keyword evidence="3" id="KW-0472">Membrane</keyword>
<dbReference type="PANTHER" id="PTHR48047">
    <property type="entry name" value="GLYCOSYLTRANSFERASE"/>
    <property type="match status" value="1"/>
</dbReference>
<keyword evidence="6" id="KW-1185">Reference proteome</keyword>
<keyword evidence="2" id="KW-0808">Transferase</keyword>
<dbReference type="SUPFAM" id="SSF53756">
    <property type="entry name" value="UDP-Glycosyltransferase/glycogen phosphorylase"/>
    <property type="match status" value="1"/>
</dbReference>
<dbReference type="EnsemblPlants" id="KRH36041">
    <property type="protein sequence ID" value="KRH36041"/>
    <property type="gene ID" value="GLYMA_10G280300"/>
</dbReference>
<dbReference type="Gene3D" id="3.40.50.2000">
    <property type="entry name" value="Glycogen Phosphorylase B"/>
    <property type="match status" value="2"/>
</dbReference>
<dbReference type="AlphaFoldDB" id="A0A0R0I6U9"/>
<reference evidence="4 5" key="1">
    <citation type="journal article" date="2010" name="Nature">
        <title>Genome sequence of the palaeopolyploid soybean.</title>
        <authorList>
            <person name="Schmutz J."/>
            <person name="Cannon S.B."/>
            <person name="Schlueter J."/>
            <person name="Ma J."/>
            <person name="Mitros T."/>
            <person name="Nelson W."/>
            <person name="Hyten D.L."/>
            <person name="Song Q."/>
            <person name="Thelen J.J."/>
            <person name="Cheng J."/>
            <person name="Xu D."/>
            <person name="Hellsten U."/>
            <person name="May G.D."/>
            <person name="Yu Y."/>
            <person name="Sakurai T."/>
            <person name="Umezawa T."/>
            <person name="Bhattacharyya M.K."/>
            <person name="Sandhu D."/>
            <person name="Valliyodan B."/>
            <person name="Lindquist E."/>
            <person name="Peto M."/>
            <person name="Grant D."/>
            <person name="Shu S."/>
            <person name="Goodstein D."/>
            <person name="Barry K."/>
            <person name="Futrell-Griggs M."/>
            <person name="Abernathy B."/>
            <person name="Du J."/>
            <person name="Tian Z."/>
            <person name="Zhu L."/>
            <person name="Gill N."/>
            <person name="Joshi T."/>
            <person name="Libault M."/>
            <person name="Sethuraman A."/>
            <person name="Zhang X.-C."/>
            <person name="Shinozaki K."/>
            <person name="Nguyen H.T."/>
            <person name="Wing R.A."/>
            <person name="Cregan P."/>
            <person name="Specht J."/>
            <person name="Grimwood J."/>
            <person name="Rokhsar D."/>
            <person name="Stacey G."/>
            <person name="Shoemaker R.C."/>
            <person name="Jackson S.A."/>
        </authorList>
    </citation>
    <scope>NUCLEOTIDE SEQUENCE</scope>
    <source>
        <strain evidence="5">cv. Williams 82</strain>
        <tissue evidence="4">Callus</tissue>
    </source>
</reference>
<comment type="similarity">
    <text evidence="1">Belongs to the UDP-glycosyltransferase family.</text>
</comment>
<reference evidence="5" key="2">
    <citation type="submission" date="2018-02" db="UniProtKB">
        <authorList>
            <consortium name="EnsemblPlants"/>
        </authorList>
    </citation>
    <scope>IDENTIFICATION</scope>
    <source>
        <strain evidence="5">Williams 82</strain>
    </source>
</reference>
<evidence type="ECO:0000256" key="3">
    <source>
        <dbReference type="SAM" id="Phobius"/>
    </source>
</evidence>
<dbReference type="InParanoid" id="A0A0R0I6U9"/>
<evidence type="ECO:0000313" key="5">
    <source>
        <dbReference type="EnsemblPlants" id="KRH36041"/>
    </source>
</evidence>
<name>A0A0R0I6U9_SOYBN</name>
<accession>A0A0R0I6U9</accession>
<protein>
    <submittedName>
        <fullName evidence="4 5">Uncharacterized protein</fullName>
    </submittedName>
</protein>
<keyword evidence="3" id="KW-1133">Transmembrane helix</keyword>
<proteinExistence type="inferred from homology"/>
<feature type="transmembrane region" description="Helical" evidence="3">
    <location>
        <begin position="120"/>
        <end position="148"/>
    </location>
</feature>
<dbReference type="PANTHER" id="PTHR48047:SF182">
    <property type="entry name" value="GLYCOSYLTRANSFERASE"/>
    <property type="match status" value="1"/>
</dbReference>
<evidence type="ECO:0000313" key="6">
    <source>
        <dbReference type="Proteomes" id="UP000008827"/>
    </source>
</evidence>
<gene>
    <name evidence="4" type="ORF">GLYMA_10G280300</name>
</gene>
<keyword evidence="2" id="KW-0328">Glycosyltransferase</keyword>
<reference evidence="4" key="3">
    <citation type="submission" date="2018-07" db="EMBL/GenBank/DDBJ databases">
        <title>WGS assembly of Glycine max.</title>
        <authorList>
            <person name="Schmutz J."/>
            <person name="Cannon S."/>
            <person name="Schlueter J."/>
            <person name="Ma J."/>
            <person name="Mitros T."/>
            <person name="Nelson W."/>
            <person name="Hyten D."/>
            <person name="Song Q."/>
            <person name="Thelen J."/>
            <person name="Cheng J."/>
            <person name="Xu D."/>
            <person name="Hellsten U."/>
            <person name="May G."/>
            <person name="Yu Y."/>
            <person name="Sakurai T."/>
            <person name="Umezawa T."/>
            <person name="Bhattacharyya M."/>
            <person name="Sandhu D."/>
            <person name="Valliyodan B."/>
            <person name="Lindquist E."/>
            <person name="Peto M."/>
            <person name="Grant D."/>
            <person name="Shu S."/>
            <person name="Goodstein D."/>
            <person name="Barry K."/>
            <person name="Futrell-Griggs M."/>
            <person name="Abernathy B."/>
            <person name="Du J."/>
            <person name="Tian Z."/>
            <person name="Zhu L."/>
            <person name="Gill N."/>
            <person name="Joshi T."/>
            <person name="Libault M."/>
            <person name="Sethuraman A."/>
            <person name="Zhang X."/>
            <person name="Shinozaki K."/>
            <person name="Nguyen H."/>
            <person name="Wing R."/>
            <person name="Cregan P."/>
            <person name="Specht J."/>
            <person name="Grimwood J."/>
            <person name="Rokhsar D."/>
            <person name="Stacey G."/>
            <person name="Shoemaker R."/>
            <person name="Jackson S."/>
        </authorList>
    </citation>
    <scope>NUCLEOTIDE SEQUENCE</scope>
    <source>
        <tissue evidence="4">Callus</tissue>
    </source>
</reference>
<dbReference type="SMR" id="A0A0R0I6U9"/>
<evidence type="ECO:0000256" key="1">
    <source>
        <dbReference type="ARBA" id="ARBA00009995"/>
    </source>
</evidence>
<keyword evidence="3" id="KW-0812">Transmembrane</keyword>
<organism evidence="4">
    <name type="scientific">Glycine max</name>
    <name type="common">Soybean</name>
    <name type="synonym">Glycine hispida</name>
    <dbReference type="NCBI Taxonomy" id="3847"/>
    <lineage>
        <taxon>Eukaryota</taxon>
        <taxon>Viridiplantae</taxon>
        <taxon>Streptophyta</taxon>
        <taxon>Embryophyta</taxon>
        <taxon>Tracheophyta</taxon>
        <taxon>Spermatophyta</taxon>
        <taxon>Magnoliopsida</taxon>
        <taxon>eudicotyledons</taxon>
        <taxon>Gunneridae</taxon>
        <taxon>Pentapetalae</taxon>
        <taxon>rosids</taxon>
        <taxon>fabids</taxon>
        <taxon>Fabales</taxon>
        <taxon>Fabaceae</taxon>
        <taxon>Papilionoideae</taxon>
        <taxon>50 kb inversion clade</taxon>
        <taxon>NPAAA clade</taxon>
        <taxon>indigoferoid/millettioid clade</taxon>
        <taxon>Phaseoleae</taxon>
        <taxon>Glycine</taxon>
        <taxon>Glycine subgen. Soja</taxon>
    </lineage>
</organism>
<dbReference type="Gramene" id="KRH36041">
    <property type="protein sequence ID" value="KRH36041"/>
    <property type="gene ID" value="GLYMA_10G280300"/>
</dbReference>
<evidence type="ECO:0000313" key="4">
    <source>
        <dbReference type="EMBL" id="KRH36041.1"/>
    </source>
</evidence>
<dbReference type="GO" id="GO:0035251">
    <property type="term" value="F:UDP-glucosyltransferase activity"/>
    <property type="evidence" value="ECO:0000318"/>
    <property type="project" value="GO_Central"/>
</dbReference>
<sequence>MQPDFIVTDMFYPWFADAAADSSRLPDWLRAPNGYTRLKKMMQESEKKSYGSLFKSFYEFEGAYEEHITRRSWEPRLTHLKIQAMILISSGWLGKLIKVNEAKGFVEEFEKRVQASNKGYIIWGWAAQLLILELCAIAGLPMVTWPIFAEQFFNEKFLVDVLRIGVSVGAKEWKSLNEFGSEVVKREDIGKTIALLMGGGEESVEMRRVKALSDTAKKAIQVGGSSHNNLKDQIEELKSLKLQKVKHKMEVIEKGDRNA</sequence>
<dbReference type="EMBL" id="CM000843">
    <property type="protein sequence ID" value="KRH36041.1"/>
    <property type="molecule type" value="Genomic_DNA"/>
</dbReference>
<dbReference type="Proteomes" id="UP000008827">
    <property type="component" value="Chromosome 10"/>
</dbReference>